<evidence type="ECO:0000313" key="3">
    <source>
        <dbReference type="EMBL" id="KST62595.1"/>
    </source>
</evidence>
<organism evidence="3 4">
    <name type="scientific">Mastigocoleus testarum BC008</name>
    <dbReference type="NCBI Taxonomy" id="371196"/>
    <lineage>
        <taxon>Bacteria</taxon>
        <taxon>Bacillati</taxon>
        <taxon>Cyanobacteriota</taxon>
        <taxon>Cyanophyceae</taxon>
        <taxon>Nostocales</taxon>
        <taxon>Hapalosiphonaceae</taxon>
        <taxon>Mastigocoleus</taxon>
    </lineage>
</organism>
<comment type="caution">
    <text evidence="3">The sequence shown here is derived from an EMBL/GenBank/DDBJ whole genome shotgun (WGS) entry which is preliminary data.</text>
</comment>
<keyword evidence="4" id="KW-1185">Reference proteome</keyword>
<reference evidence="3 4" key="1">
    <citation type="journal article" date="2015" name="Genome Announc.">
        <title>Draft Genome of the Euendolithic (true boring) Cyanobacterium Mastigocoleus testarum strain BC008.</title>
        <authorList>
            <person name="Guida B.S."/>
            <person name="Garcia-Pichel F."/>
        </authorList>
    </citation>
    <scope>NUCLEOTIDE SEQUENCE [LARGE SCALE GENOMIC DNA]</scope>
    <source>
        <strain evidence="3 4">BC008</strain>
    </source>
</reference>
<sequence>MVQLLKQKKQVVNVLAVFAIATFSLHLLTLFILILQGFTVRQLSLQKPPTFVQLVNGKPIKTIDTLAREPEAIRQFVSKTMVSIFNWSGNLPPRTIEQVSKPQSDLGILIKTPSGGVKRVATSSWLASFAFAEDFRKGFLSQIAEMTPPEVFSDRPERKMSAKLDITQIYPPEKIAPDKWRVGIVANLIQTKGRDNKKVIIPFNKDVIVQSIDSFKHPLTQQITDLQQAIYSVRSDSLEIYEIRDLCLTDEYDKTAKQRWLRCKVKF</sequence>
<feature type="transmembrane region" description="Helical" evidence="1">
    <location>
        <begin position="12"/>
        <end position="35"/>
    </location>
</feature>
<keyword evidence="1" id="KW-1133">Transmembrane helix</keyword>
<dbReference type="OrthoDB" id="528950at2"/>
<evidence type="ECO:0000256" key="1">
    <source>
        <dbReference type="SAM" id="Phobius"/>
    </source>
</evidence>
<dbReference type="Proteomes" id="UP000053372">
    <property type="component" value="Unassembled WGS sequence"/>
</dbReference>
<keyword evidence="1" id="KW-0812">Transmembrane</keyword>
<evidence type="ECO:0000313" key="2">
    <source>
        <dbReference type="EMBL" id="KST62557.1"/>
    </source>
</evidence>
<evidence type="ECO:0000313" key="4">
    <source>
        <dbReference type="Proteomes" id="UP000053372"/>
    </source>
</evidence>
<dbReference type="RefSeq" id="WP_027843578.1">
    <property type="nucleotide sequence ID" value="NZ_LMTZ01000152.1"/>
</dbReference>
<keyword evidence="1" id="KW-0472">Membrane</keyword>
<protein>
    <submittedName>
        <fullName evidence="3">Uncharacterized protein</fullName>
    </submittedName>
</protein>
<dbReference type="AlphaFoldDB" id="A0A0V7ZDP0"/>
<dbReference type="EMBL" id="LMTZ01000152">
    <property type="protein sequence ID" value="KST62595.1"/>
    <property type="molecule type" value="Genomic_DNA"/>
</dbReference>
<accession>A0A0V7ZDP0</accession>
<dbReference type="EMBL" id="LMTZ01000153">
    <property type="protein sequence ID" value="KST62557.1"/>
    <property type="molecule type" value="Genomic_DNA"/>
</dbReference>
<name>A0A0V7ZDP0_9CYAN</name>
<gene>
    <name evidence="2" type="ORF">BC008_10330</name>
    <name evidence="3" type="ORF">BC008_10525</name>
</gene>
<proteinExistence type="predicted"/>